<dbReference type="GeneID" id="107083983"/>
<name>A0A3Q2DF93_CYPVA</name>
<feature type="signal peptide" evidence="2">
    <location>
        <begin position="1"/>
        <end position="21"/>
    </location>
</feature>
<keyword evidence="2" id="KW-0732">Signal</keyword>
<dbReference type="Ensembl" id="ENSCVAT00000026370.1">
    <property type="protein sequence ID" value="ENSCVAP00000017647.1"/>
    <property type="gene ID" value="ENSCVAG00000020743.1"/>
</dbReference>
<protein>
    <submittedName>
        <fullName evidence="4">C-C motif chemokine 20-like</fullName>
    </submittedName>
</protein>
<reference evidence="4" key="2">
    <citation type="submission" date="2025-09" db="UniProtKB">
        <authorList>
            <consortium name="Ensembl"/>
        </authorList>
    </citation>
    <scope>IDENTIFICATION</scope>
</reference>
<evidence type="ECO:0000256" key="2">
    <source>
        <dbReference type="SAM" id="SignalP"/>
    </source>
</evidence>
<dbReference type="InterPro" id="IPR036048">
    <property type="entry name" value="Interleukin_8-like_sf"/>
</dbReference>
<dbReference type="OrthoDB" id="9909116at2759"/>
<dbReference type="InterPro" id="IPR039809">
    <property type="entry name" value="Chemokine_b/g/d"/>
</dbReference>
<keyword evidence="5" id="KW-1185">Reference proteome</keyword>
<feature type="chain" id="PRO_5018667414" evidence="2">
    <location>
        <begin position="22"/>
        <end position="94"/>
    </location>
</feature>
<evidence type="ECO:0000256" key="1">
    <source>
        <dbReference type="ARBA" id="ARBA00022514"/>
    </source>
</evidence>
<reference evidence="4" key="1">
    <citation type="submission" date="2025-08" db="UniProtKB">
        <authorList>
            <consortium name="Ensembl"/>
        </authorList>
    </citation>
    <scope>IDENTIFICATION</scope>
</reference>
<evidence type="ECO:0000313" key="4">
    <source>
        <dbReference type="Ensembl" id="ENSCVAP00000017647.1"/>
    </source>
</evidence>
<dbReference type="SUPFAM" id="SSF54117">
    <property type="entry name" value="Interleukin 8-like chemokines"/>
    <property type="match status" value="1"/>
</dbReference>
<dbReference type="KEGG" id="cvg:107083983"/>
<dbReference type="GO" id="GO:0005615">
    <property type="term" value="C:extracellular space"/>
    <property type="evidence" value="ECO:0007669"/>
    <property type="project" value="UniProtKB-KW"/>
</dbReference>
<dbReference type="InterPro" id="IPR001811">
    <property type="entry name" value="Chemokine_IL8-like_dom"/>
</dbReference>
<dbReference type="OMA" id="PPEGNQW"/>
<dbReference type="STRING" id="28743.ENSCVAP00000017647"/>
<dbReference type="RefSeq" id="XP_015229089.1">
    <property type="nucleotide sequence ID" value="XM_015373603.1"/>
</dbReference>
<feature type="domain" description="Chemokine interleukin-8-like" evidence="3">
    <location>
        <begin position="26"/>
        <end position="86"/>
    </location>
</feature>
<keyword evidence="1" id="KW-0202">Cytokine</keyword>
<dbReference type="GeneTree" id="ENSGT00940000175973"/>
<dbReference type="PANTHER" id="PTHR12015">
    <property type="entry name" value="SMALL INDUCIBLE CYTOKINE A"/>
    <property type="match status" value="1"/>
</dbReference>
<dbReference type="Proteomes" id="UP000265020">
    <property type="component" value="Unassembled WGS sequence"/>
</dbReference>
<dbReference type="GO" id="GO:0008009">
    <property type="term" value="F:chemokine activity"/>
    <property type="evidence" value="ECO:0007669"/>
    <property type="project" value="InterPro"/>
</dbReference>
<accession>A0A3Q2DF93</accession>
<evidence type="ECO:0000259" key="3">
    <source>
        <dbReference type="SMART" id="SM00199"/>
    </source>
</evidence>
<dbReference type="AlphaFoldDB" id="A0A3Q2DF93"/>
<dbReference type="SMART" id="SM00199">
    <property type="entry name" value="SCY"/>
    <property type="match status" value="1"/>
</dbReference>
<dbReference type="Pfam" id="PF00048">
    <property type="entry name" value="IL8"/>
    <property type="match status" value="1"/>
</dbReference>
<sequence length="94" mass="10380">MASKVAALLLLGLICCQLAPAQIIMDCCLSVSEKRLIPKNIVGYHIQRAGQGCDISATVFLHKKGMQLCVVPAEGHPWVQNLLKRLDKNRKPHH</sequence>
<evidence type="ECO:0000313" key="5">
    <source>
        <dbReference type="Proteomes" id="UP000265020"/>
    </source>
</evidence>
<proteinExistence type="predicted"/>
<dbReference type="GO" id="GO:0006955">
    <property type="term" value="P:immune response"/>
    <property type="evidence" value="ECO:0007669"/>
    <property type="project" value="InterPro"/>
</dbReference>
<organism evidence="4 5">
    <name type="scientific">Cyprinodon variegatus</name>
    <name type="common">Sheepshead minnow</name>
    <dbReference type="NCBI Taxonomy" id="28743"/>
    <lineage>
        <taxon>Eukaryota</taxon>
        <taxon>Metazoa</taxon>
        <taxon>Chordata</taxon>
        <taxon>Craniata</taxon>
        <taxon>Vertebrata</taxon>
        <taxon>Euteleostomi</taxon>
        <taxon>Actinopterygii</taxon>
        <taxon>Neopterygii</taxon>
        <taxon>Teleostei</taxon>
        <taxon>Neoteleostei</taxon>
        <taxon>Acanthomorphata</taxon>
        <taxon>Ovalentaria</taxon>
        <taxon>Atherinomorphae</taxon>
        <taxon>Cyprinodontiformes</taxon>
        <taxon>Cyprinodontidae</taxon>
        <taxon>Cyprinodon</taxon>
    </lineage>
</organism>
<dbReference type="PANTHER" id="PTHR12015:SF108">
    <property type="entry name" value="C-C MOTIF CHEMOKINE 20"/>
    <property type="match status" value="1"/>
</dbReference>
<dbReference type="Gene3D" id="2.40.50.40">
    <property type="match status" value="1"/>
</dbReference>